<evidence type="ECO:0008006" key="3">
    <source>
        <dbReference type="Google" id="ProtNLM"/>
    </source>
</evidence>
<name>A0ABT6RFJ1_9BACT</name>
<keyword evidence="2" id="KW-1185">Reference proteome</keyword>
<organism evidence="1 2">
    <name type="scientific">Pinibacter soli</name>
    <dbReference type="NCBI Taxonomy" id="3044211"/>
    <lineage>
        <taxon>Bacteria</taxon>
        <taxon>Pseudomonadati</taxon>
        <taxon>Bacteroidota</taxon>
        <taxon>Chitinophagia</taxon>
        <taxon>Chitinophagales</taxon>
        <taxon>Chitinophagaceae</taxon>
        <taxon>Pinibacter</taxon>
    </lineage>
</organism>
<dbReference type="PROSITE" id="PS51257">
    <property type="entry name" value="PROKAR_LIPOPROTEIN"/>
    <property type="match status" value="1"/>
</dbReference>
<evidence type="ECO:0000313" key="2">
    <source>
        <dbReference type="Proteomes" id="UP001226434"/>
    </source>
</evidence>
<evidence type="ECO:0000313" key="1">
    <source>
        <dbReference type="EMBL" id="MDI3320654.1"/>
    </source>
</evidence>
<comment type="caution">
    <text evidence="1">The sequence shown here is derived from an EMBL/GenBank/DDBJ whole genome shotgun (WGS) entry which is preliminary data.</text>
</comment>
<gene>
    <name evidence="1" type="ORF">QJ048_12760</name>
</gene>
<protein>
    <recommendedName>
        <fullName evidence="3">Lipoprotein</fullName>
    </recommendedName>
</protein>
<dbReference type="Proteomes" id="UP001226434">
    <property type="component" value="Unassembled WGS sequence"/>
</dbReference>
<dbReference type="RefSeq" id="WP_282334750.1">
    <property type="nucleotide sequence ID" value="NZ_JASBRG010000007.1"/>
</dbReference>
<dbReference type="EMBL" id="JASBRG010000007">
    <property type="protein sequence ID" value="MDI3320654.1"/>
    <property type="molecule type" value="Genomic_DNA"/>
</dbReference>
<proteinExistence type="predicted"/>
<accession>A0ABT6RFJ1</accession>
<reference evidence="1 2" key="1">
    <citation type="submission" date="2023-05" db="EMBL/GenBank/DDBJ databases">
        <title>Genome sequence of Pinibacter sp. MAH-24.</title>
        <authorList>
            <person name="Huq M.A."/>
        </authorList>
    </citation>
    <scope>NUCLEOTIDE SEQUENCE [LARGE SCALE GENOMIC DNA]</scope>
    <source>
        <strain evidence="1 2">MAH-24</strain>
    </source>
</reference>
<sequence>MLKYLFITTAFLILVGCQTPGKKEEIPQRLLSVINYFDSNRIKELDTVKFEKNINGGNNYWRVADSGNISFTYQRSFPDRTNFDYALLVSDSLERIWISNRFVFSRFFPMKIKLPPKNIHMILNQNGLIDIKLSWVNNNYDEQHDVLFSAVEPDSIFISTNPFDYFKARTKTMDSVGIEGISKPTFGNIFIIELKGGKEFLDYLPDNILIVDNYKHTFDSVISKGTRIDRHWVWHKLPAH</sequence>